<sequence length="174" mass="20649">MKRVKGFNLENVNFFLYLQTNSGMRILSNARYMYECYRPLYLTNQKPELLDGTPNGSRAAYHKSGWIESETFLTWFQEQSLDSEEPVILVLDDLYSHTRNLTLLELAKEYEVHIVNLPPHCSHKMKPLDRAFMYPLNTYYGQEIEKWLKQHEVRVVTHFQVAKLFAEAYKNQPH</sequence>
<protein>
    <recommendedName>
        <fullName evidence="1">DDE-1 domain-containing protein</fullName>
    </recommendedName>
</protein>
<evidence type="ECO:0000313" key="3">
    <source>
        <dbReference type="Proteomes" id="UP000792457"/>
    </source>
</evidence>
<name>A0A8K0P1T7_LADFU</name>
<dbReference type="GO" id="GO:0003676">
    <property type="term" value="F:nucleic acid binding"/>
    <property type="evidence" value="ECO:0007669"/>
    <property type="project" value="InterPro"/>
</dbReference>
<keyword evidence="3" id="KW-1185">Reference proteome</keyword>
<organism evidence="2 3">
    <name type="scientific">Ladona fulva</name>
    <name type="common">Scarce chaser dragonfly</name>
    <name type="synonym">Libellula fulva</name>
    <dbReference type="NCBI Taxonomy" id="123851"/>
    <lineage>
        <taxon>Eukaryota</taxon>
        <taxon>Metazoa</taxon>
        <taxon>Ecdysozoa</taxon>
        <taxon>Arthropoda</taxon>
        <taxon>Hexapoda</taxon>
        <taxon>Insecta</taxon>
        <taxon>Pterygota</taxon>
        <taxon>Palaeoptera</taxon>
        <taxon>Odonata</taxon>
        <taxon>Epiprocta</taxon>
        <taxon>Anisoptera</taxon>
        <taxon>Libelluloidea</taxon>
        <taxon>Libellulidae</taxon>
        <taxon>Ladona</taxon>
    </lineage>
</organism>
<dbReference type="InterPro" id="IPR004875">
    <property type="entry name" value="DDE_SF_endonuclease_dom"/>
</dbReference>
<gene>
    <name evidence="2" type="ORF">J437_LFUL007203</name>
</gene>
<reference evidence="2" key="1">
    <citation type="submission" date="2013-04" db="EMBL/GenBank/DDBJ databases">
        <authorList>
            <person name="Qu J."/>
            <person name="Murali S.C."/>
            <person name="Bandaranaike D."/>
            <person name="Bellair M."/>
            <person name="Blankenburg K."/>
            <person name="Chao H."/>
            <person name="Dinh H."/>
            <person name="Doddapaneni H."/>
            <person name="Downs B."/>
            <person name="Dugan-Rocha S."/>
            <person name="Elkadiri S."/>
            <person name="Gnanaolivu R.D."/>
            <person name="Hernandez B."/>
            <person name="Javaid M."/>
            <person name="Jayaseelan J.C."/>
            <person name="Lee S."/>
            <person name="Li M."/>
            <person name="Ming W."/>
            <person name="Munidasa M."/>
            <person name="Muniz J."/>
            <person name="Nguyen L."/>
            <person name="Ongeri F."/>
            <person name="Osuji N."/>
            <person name="Pu L.-L."/>
            <person name="Puazo M."/>
            <person name="Qu C."/>
            <person name="Quiroz J."/>
            <person name="Raj R."/>
            <person name="Weissenberger G."/>
            <person name="Xin Y."/>
            <person name="Zou X."/>
            <person name="Han Y."/>
            <person name="Richards S."/>
            <person name="Worley K."/>
            <person name="Muzny D."/>
            <person name="Gibbs R."/>
        </authorList>
    </citation>
    <scope>NUCLEOTIDE SEQUENCE</scope>
    <source>
        <strain evidence="2">Sampled in the wild</strain>
    </source>
</reference>
<evidence type="ECO:0000313" key="2">
    <source>
        <dbReference type="EMBL" id="KAG8227989.1"/>
    </source>
</evidence>
<accession>A0A8K0P1T7</accession>
<proteinExistence type="predicted"/>
<dbReference type="AlphaFoldDB" id="A0A8K0P1T7"/>
<dbReference type="Proteomes" id="UP000792457">
    <property type="component" value="Unassembled WGS sequence"/>
</dbReference>
<dbReference type="EMBL" id="KZ308354">
    <property type="protein sequence ID" value="KAG8227989.1"/>
    <property type="molecule type" value="Genomic_DNA"/>
</dbReference>
<feature type="domain" description="DDE-1" evidence="1">
    <location>
        <begin position="60"/>
        <end position="152"/>
    </location>
</feature>
<dbReference type="OrthoDB" id="8191755at2759"/>
<reference evidence="2" key="2">
    <citation type="submission" date="2017-10" db="EMBL/GenBank/DDBJ databases">
        <title>Ladona fulva Genome sequencing and assembly.</title>
        <authorList>
            <person name="Murali S."/>
            <person name="Richards S."/>
            <person name="Bandaranaike D."/>
            <person name="Bellair M."/>
            <person name="Blankenburg K."/>
            <person name="Chao H."/>
            <person name="Dinh H."/>
            <person name="Doddapaneni H."/>
            <person name="Dugan-Rocha S."/>
            <person name="Elkadiri S."/>
            <person name="Gnanaolivu R."/>
            <person name="Hernandez B."/>
            <person name="Skinner E."/>
            <person name="Javaid M."/>
            <person name="Lee S."/>
            <person name="Li M."/>
            <person name="Ming W."/>
            <person name="Munidasa M."/>
            <person name="Muniz J."/>
            <person name="Nguyen L."/>
            <person name="Hughes D."/>
            <person name="Osuji N."/>
            <person name="Pu L.-L."/>
            <person name="Puazo M."/>
            <person name="Qu C."/>
            <person name="Quiroz J."/>
            <person name="Raj R."/>
            <person name="Weissenberger G."/>
            <person name="Xin Y."/>
            <person name="Zou X."/>
            <person name="Han Y."/>
            <person name="Worley K."/>
            <person name="Muzny D."/>
            <person name="Gibbs R."/>
        </authorList>
    </citation>
    <scope>NUCLEOTIDE SEQUENCE</scope>
    <source>
        <strain evidence="2">Sampled in the wild</strain>
    </source>
</reference>
<dbReference type="Pfam" id="PF03184">
    <property type="entry name" value="DDE_1"/>
    <property type="match status" value="1"/>
</dbReference>
<comment type="caution">
    <text evidence="2">The sequence shown here is derived from an EMBL/GenBank/DDBJ whole genome shotgun (WGS) entry which is preliminary data.</text>
</comment>
<evidence type="ECO:0000259" key="1">
    <source>
        <dbReference type="Pfam" id="PF03184"/>
    </source>
</evidence>